<organism evidence="2 3">
    <name type="scientific">Amycolatopsis rubida</name>
    <dbReference type="NCBI Taxonomy" id="112413"/>
    <lineage>
        <taxon>Bacteria</taxon>
        <taxon>Bacillati</taxon>
        <taxon>Actinomycetota</taxon>
        <taxon>Actinomycetes</taxon>
        <taxon>Pseudonocardiales</taxon>
        <taxon>Pseudonocardiaceae</taxon>
        <taxon>Amycolatopsis</taxon>
    </lineage>
</organism>
<evidence type="ECO:0000256" key="1">
    <source>
        <dbReference type="SAM" id="Phobius"/>
    </source>
</evidence>
<gene>
    <name evidence="2" type="ORF">SAMN05421854_11028</name>
</gene>
<keyword evidence="1" id="KW-1133">Transmembrane helix</keyword>
<protein>
    <submittedName>
        <fullName evidence="2">Uncharacterized protein</fullName>
    </submittedName>
</protein>
<keyword evidence="1" id="KW-0472">Membrane</keyword>
<keyword evidence="1" id="KW-0812">Transmembrane</keyword>
<accession>A0A1I5X4L9</accession>
<proteinExistence type="predicted"/>
<reference evidence="3" key="1">
    <citation type="submission" date="2016-10" db="EMBL/GenBank/DDBJ databases">
        <authorList>
            <person name="Varghese N."/>
            <person name="Submissions S."/>
        </authorList>
    </citation>
    <scope>NUCLEOTIDE SEQUENCE [LARGE SCALE GENOMIC DNA]</scope>
    <source>
        <strain evidence="3">DSM 44637</strain>
    </source>
</reference>
<evidence type="ECO:0000313" key="3">
    <source>
        <dbReference type="Proteomes" id="UP000199137"/>
    </source>
</evidence>
<dbReference type="Proteomes" id="UP000199137">
    <property type="component" value="Unassembled WGS sequence"/>
</dbReference>
<dbReference type="AlphaFoldDB" id="A0A1I5X4L9"/>
<feature type="transmembrane region" description="Helical" evidence="1">
    <location>
        <begin position="20"/>
        <end position="43"/>
    </location>
</feature>
<evidence type="ECO:0000313" key="2">
    <source>
        <dbReference type="EMBL" id="SFQ26864.1"/>
    </source>
</evidence>
<sequence length="80" mass="8500">MRGRLGDRTAGQFARSYRGLAFLGFTLGTWLVGFAVAVLVLPVTPGLTVTGWVALVVGLVCTIAAVARLRTERARSAPNR</sequence>
<feature type="transmembrane region" description="Helical" evidence="1">
    <location>
        <begin position="49"/>
        <end position="67"/>
    </location>
</feature>
<dbReference type="EMBL" id="FOWC01000010">
    <property type="protein sequence ID" value="SFQ26864.1"/>
    <property type="molecule type" value="Genomic_DNA"/>
</dbReference>
<dbReference type="RefSeq" id="WP_093575598.1">
    <property type="nucleotide sequence ID" value="NZ_FOWC01000010.1"/>
</dbReference>
<name>A0A1I5X4L9_9PSEU</name>